<evidence type="ECO:0000256" key="1">
    <source>
        <dbReference type="SAM" id="MobiDB-lite"/>
    </source>
</evidence>
<feature type="compositionally biased region" description="Polar residues" evidence="1">
    <location>
        <begin position="1"/>
        <end position="10"/>
    </location>
</feature>
<evidence type="ECO:0000313" key="3">
    <source>
        <dbReference type="Proteomes" id="UP000636479"/>
    </source>
</evidence>
<dbReference type="AlphaFoldDB" id="A0A8H6TEB3"/>
<dbReference type="GeneID" id="59340338"/>
<dbReference type="Proteomes" id="UP000636479">
    <property type="component" value="Unassembled WGS sequence"/>
</dbReference>
<comment type="caution">
    <text evidence="2">The sequence shown here is derived from an EMBL/GenBank/DDBJ whole genome shotgun (WGS) entry which is preliminary data.</text>
</comment>
<gene>
    <name evidence="2" type="ORF">MIND_00086500</name>
</gene>
<proteinExistence type="predicted"/>
<name>A0A8H6TEB3_9AGAR</name>
<accession>A0A8H6TEB3</accession>
<sequence length="161" mass="17631">MACQMVSRNSAGHRPKLQKGRGGFCERAGCPTSPMGSCFDKCAIHHCIHSETHLASYLASTLCESPRTTALLACMVGLLALLFLQETTITRWARRLSPQLSVYTTNFSQYPQDIVLLDGESDGAEPINVAAFAHPLSQRAGADDHSLFAENERMLRDFSTV</sequence>
<protein>
    <submittedName>
        <fullName evidence="2">Uncharacterized protein</fullName>
    </submittedName>
</protein>
<dbReference type="RefSeq" id="XP_037225732.1">
    <property type="nucleotide sequence ID" value="XM_037357822.1"/>
</dbReference>
<reference evidence="2" key="1">
    <citation type="submission" date="2020-05" db="EMBL/GenBank/DDBJ databases">
        <title>Mycena genomes resolve the evolution of fungal bioluminescence.</title>
        <authorList>
            <person name="Tsai I.J."/>
        </authorList>
    </citation>
    <scope>NUCLEOTIDE SEQUENCE</scope>
    <source>
        <strain evidence="2">171206Taipei</strain>
    </source>
</reference>
<keyword evidence="3" id="KW-1185">Reference proteome</keyword>
<organism evidence="2 3">
    <name type="scientific">Mycena indigotica</name>
    <dbReference type="NCBI Taxonomy" id="2126181"/>
    <lineage>
        <taxon>Eukaryota</taxon>
        <taxon>Fungi</taxon>
        <taxon>Dikarya</taxon>
        <taxon>Basidiomycota</taxon>
        <taxon>Agaricomycotina</taxon>
        <taxon>Agaricomycetes</taxon>
        <taxon>Agaricomycetidae</taxon>
        <taxon>Agaricales</taxon>
        <taxon>Marasmiineae</taxon>
        <taxon>Mycenaceae</taxon>
        <taxon>Mycena</taxon>
    </lineage>
</organism>
<feature type="region of interest" description="Disordered" evidence="1">
    <location>
        <begin position="1"/>
        <end position="24"/>
    </location>
</feature>
<dbReference type="EMBL" id="JACAZF010000001">
    <property type="protein sequence ID" value="KAF7315709.1"/>
    <property type="molecule type" value="Genomic_DNA"/>
</dbReference>
<evidence type="ECO:0000313" key="2">
    <source>
        <dbReference type="EMBL" id="KAF7315709.1"/>
    </source>
</evidence>